<keyword evidence="1" id="KW-0547">Nucleotide-binding</keyword>
<gene>
    <name evidence="4" type="ORF">BSTOLATCC_MIC25469</name>
</gene>
<dbReference type="GO" id="GO:0005524">
    <property type="term" value="F:ATP binding"/>
    <property type="evidence" value="ECO:0007669"/>
    <property type="project" value="UniProtKB-KW"/>
</dbReference>
<dbReference type="InterPro" id="IPR042099">
    <property type="entry name" value="ANL_N_sf"/>
</dbReference>
<keyword evidence="2" id="KW-0067">ATP-binding</keyword>
<dbReference type="EMBL" id="CAJZBQ010000024">
    <property type="protein sequence ID" value="CAG9320238.1"/>
    <property type="molecule type" value="Genomic_DNA"/>
</dbReference>
<feature type="domain" description="AMP-dependent synthetase/ligase" evidence="3">
    <location>
        <begin position="59"/>
        <end position="488"/>
    </location>
</feature>
<evidence type="ECO:0000313" key="5">
    <source>
        <dbReference type="Proteomes" id="UP001162131"/>
    </source>
</evidence>
<dbReference type="GO" id="GO:0016020">
    <property type="term" value="C:membrane"/>
    <property type="evidence" value="ECO:0007669"/>
    <property type="project" value="TreeGrafter"/>
</dbReference>
<evidence type="ECO:0000256" key="1">
    <source>
        <dbReference type="ARBA" id="ARBA00022741"/>
    </source>
</evidence>
<evidence type="ECO:0000259" key="3">
    <source>
        <dbReference type="Pfam" id="PF00501"/>
    </source>
</evidence>
<reference evidence="4" key="1">
    <citation type="submission" date="2021-09" db="EMBL/GenBank/DDBJ databases">
        <authorList>
            <consortium name="AG Swart"/>
            <person name="Singh M."/>
            <person name="Singh A."/>
            <person name="Seah K."/>
            <person name="Emmerich C."/>
        </authorList>
    </citation>
    <scope>NUCLEOTIDE SEQUENCE</scope>
    <source>
        <strain evidence="4">ATCC30299</strain>
    </source>
</reference>
<dbReference type="Pfam" id="PF00501">
    <property type="entry name" value="AMP-binding"/>
    <property type="match status" value="1"/>
</dbReference>
<dbReference type="GO" id="GO:0004467">
    <property type="term" value="F:long-chain fatty acid-CoA ligase activity"/>
    <property type="evidence" value="ECO:0007669"/>
    <property type="project" value="TreeGrafter"/>
</dbReference>
<protein>
    <recommendedName>
        <fullName evidence="3">AMP-dependent synthetase/ligase domain-containing protein</fullName>
    </recommendedName>
</protein>
<proteinExistence type="predicted"/>
<name>A0AAU9J9I9_9CILI</name>
<evidence type="ECO:0000256" key="2">
    <source>
        <dbReference type="ARBA" id="ARBA00022840"/>
    </source>
</evidence>
<organism evidence="4 5">
    <name type="scientific">Blepharisma stoltei</name>
    <dbReference type="NCBI Taxonomy" id="1481888"/>
    <lineage>
        <taxon>Eukaryota</taxon>
        <taxon>Sar</taxon>
        <taxon>Alveolata</taxon>
        <taxon>Ciliophora</taxon>
        <taxon>Postciliodesmatophora</taxon>
        <taxon>Heterotrichea</taxon>
        <taxon>Heterotrichida</taxon>
        <taxon>Blepharismidae</taxon>
        <taxon>Blepharisma</taxon>
    </lineage>
</organism>
<keyword evidence="5" id="KW-1185">Reference proteome</keyword>
<sequence length="664" mass="75334">MGACTSNEETRKIEYSAWVGDEKEGESRIYRHPKYVNGLLTGPGPSIHTIFDAIINAFQRFPNNRFLGTFREDHYDWKNYREINDLAKNFGSGLIALNLTPKEKHGHRRLSFLGLYSKNREEWVIADMACILYNITTVPFYDTLGEESMKLILNQTKMHTLFLAHEKIEKVLALKREGLAEYLEYLIVMERASDEDRANAREAGITLYDFQDILAHGAKNQAEYNPPSPDDIFTLTYTSGTTGNSKGVITTHLNIVSSMAAAFQVFTPQPYDIHISYLPLAHVYERYFMLAMTYAGASVGFYRGDPLKLKDDLALLKPSIFASVPRVLNRFYDLINSNLSKQTGFKAKLIKKALAAKLENLRSKAEYHHKFYDSLIFKKIRRMLGNNIRVVATASAPISPEVLEFMKIALCCPILEGYGLTETSGPTTITHDNDPESGHVGGPLGCVELKLVDIPDMGYTSNYVDEKMKRCPAGEVCFRGPCITTGYFKLKELTSEVIDEDGWFHTGDVGLIRSNGSLKLIDRKKNIFKLAQGEYVAPEKIENAYVKSQYVALSFVYGDSLQSFLVGIVIPDRNELETWAKEHDIKGSWEEICQNPTVVEMVLNDMNRIGKESKLNGFELIRKLYLHPNMIAPGTMFLTDTFKIKRHDARKFFQEVIDYLYSSN</sequence>
<dbReference type="GO" id="GO:0005783">
    <property type="term" value="C:endoplasmic reticulum"/>
    <property type="evidence" value="ECO:0007669"/>
    <property type="project" value="TreeGrafter"/>
</dbReference>
<dbReference type="Proteomes" id="UP001162131">
    <property type="component" value="Unassembled WGS sequence"/>
</dbReference>
<dbReference type="PANTHER" id="PTHR43272">
    <property type="entry name" value="LONG-CHAIN-FATTY-ACID--COA LIGASE"/>
    <property type="match status" value="1"/>
</dbReference>
<comment type="caution">
    <text evidence="4">The sequence shown here is derived from an EMBL/GenBank/DDBJ whole genome shotgun (WGS) entry which is preliminary data.</text>
</comment>
<dbReference type="SUPFAM" id="SSF56801">
    <property type="entry name" value="Acetyl-CoA synthetase-like"/>
    <property type="match status" value="1"/>
</dbReference>
<dbReference type="InterPro" id="IPR000873">
    <property type="entry name" value="AMP-dep_synth/lig_dom"/>
</dbReference>
<evidence type="ECO:0000313" key="4">
    <source>
        <dbReference type="EMBL" id="CAG9320238.1"/>
    </source>
</evidence>
<dbReference type="PROSITE" id="PS00455">
    <property type="entry name" value="AMP_BINDING"/>
    <property type="match status" value="1"/>
</dbReference>
<dbReference type="Gene3D" id="3.40.50.12780">
    <property type="entry name" value="N-terminal domain of ligase-like"/>
    <property type="match status" value="1"/>
</dbReference>
<dbReference type="InterPro" id="IPR020845">
    <property type="entry name" value="AMP-binding_CS"/>
</dbReference>
<dbReference type="PANTHER" id="PTHR43272:SF33">
    <property type="entry name" value="AMP-BINDING DOMAIN-CONTAINING PROTEIN-RELATED"/>
    <property type="match status" value="1"/>
</dbReference>
<accession>A0AAU9J9I9</accession>
<dbReference type="AlphaFoldDB" id="A0AAU9J9I9"/>